<evidence type="ECO:0000259" key="13">
    <source>
        <dbReference type="PROSITE" id="PS51898"/>
    </source>
</evidence>
<evidence type="ECO:0000259" key="14">
    <source>
        <dbReference type="PROSITE" id="PS51900"/>
    </source>
</evidence>
<comment type="subunit">
    <text evidence="11">Forms a cyclic heterotetrameric complex composed of two molecules of XerC and two molecules of XerD.</text>
</comment>
<dbReference type="InterPro" id="IPR011932">
    <property type="entry name" value="Recomb_XerD"/>
</dbReference>
<evidence type="ECO:0000256" key="1">
    <source>
        <dbReference type="ARBA" id="ARBA00004496"/>
    </source>
</evidence>
<evidence type="ECO:0000256" key="3">
    <source>
        <dbReference type="ARBA" id="ARBA00015810"/>
    </source>
</evidence>
<feature type="active site" evidence="11">
    <location>
        <position position="309"/>
    </location>
</feature>
<keyword evidence="10 11" id="KW-0131">Cell cycle</keyword>
<proteinExistence type="inferred from homology"/>
<dbReference type="PANTHER" id="PTHR30349">
    <property type="entry name" value="PHAGE INTEGRASE-RELATED"/>
    <property type="match status" value="1"/>
</dbReference>
<dbReference type="RefSeq" id="WP_376868653.1">
    <property type="nucleotide sequence ID" value="NZ_JBHRUV010000008.1"/>
</dbReference>
<comment type="caution">
    <text evidence="15">The sequence shown here is derived from an EMBL/GenBank/DDBJ whole genome shotgun (WGS) entry which is preliminary data.</text>
</comment>
<accession>A0ABV7LCW2</accession>
<dbReference type="SUPFAM" id="SSF56349">
    <property type="entry name" value="DNA breaking-rejoining enzymes"/>
    <property type="match status" value="1"/>
</dbReference>
<feature type="active site" evidence="11">
    <location>
        <position position="181"/>
    </location>
</feature>
<keyword evidence="6 11" id="KW-0159">Chromosome partition</keyword>
<comment type="subcellular location">
    <subcellularLocation>
        <location evidence="1 11">Cytoplasm</location>
    </subcellularLocation>
</comment>
<feature type="active site" evidence="11">
    <location>
        <position position="157"/>
    </location>
</feature>
<evidence type="ECO:0000256" key="5">
    <source>
        <dbReference type="ARBA" id="ARBA00022618"/>
    </source>
</evidence>
<organism evidence="15 16">
    <name type="scientific">Camelimonas abortus</name>
    <dbReference type="NCBI Taxonomy" id="1017184"/>
    <lineage>
        <taxon>Bacteria</taxon>
        <taxon>Pseudomonadati</taxon>
        <taxon>Pseudomonadota</taxon>
        <taxon>Alphaproteobacteria</taxon>
        <taxon>Hyphomicrobiales</taxon>
        <taxon>Chelatococcaceae</taxon>
        <taxon>Camelimonas</taxon>
    </lineage>
</organism>
<dbReference type="InterPro" id="IPR023009">
    <property type="entry name" value="Tyrosine_recombinase_XerC/XerD"/>
</dbReference>
<evidence type="ECO:0000256" key="12">
    <source>
        <dbReference type="SAM" id="MobiDB-lite"/>
    </source>
</evidence>
<dbReference type="Gene3D" id="1.10.443.10">
    <property type="entry name" value="Intergrase catalytic core"/>
    <property type="match status" value="1"/>
</dbReference>
<gene>
    <name evidence="11" type="primary">xerD</name>
    <name evidence="15" type="ORF">ACFOEX_01515</name>
</gene>
<dbReference type="InterPro" id="IPR004107">
    <property type="entry name" value="Integrase_SAM-like_N"/>
</dbReference>
<feature type="active site" evidence="11">
    <location>
        <position position="286"/>
    </location>
</feature>
<keyword evidence="5 11" id="KW-0132">Cell division</keyword>
<comment type="similarity">
    <text evidence="2 11">Belongs to the 'phage' integrase family. XerD subfamily.</text>
</comment>
<evidence type="ECO:0000256" key="10">
    <source>
        <dbReference type="ARBA" id="ARBA00023306"/>
    </source>
</evidence>
<dbReference type="HAMAP" id="MF_01808">
    <property type="entry name" value="Recomb_XerC_XerD"/>
    <property type="match status" value="1"/>
</dbReference>
<keyword evidence="7 11" id="KW-0229">DNA integration</keyword>
<reference evidence="16" key="1">
    <citation type="journal article" date="2019" name="Int. J. Syst. Evol. Microbiol.">
        <title>The Global Catalogue of Microorganisms (GCM) 10K type strain sequencing project: providing services to taxonomists for standard genome sequencing and annotation.</title>
        <authorList>
            <consortium name="The Broad Institute Genomics Platform"/>
            <consortium name="The Broad Institute Genome Sequencing Center for Infectious Disease"/>
            <person name="Wu L."/>
            <person name="Ma J."/>
        </authorList>
    </citation>
    <scope>NUCLEOTIDE SEQUENCE [LARGE SCALE GENOMIC DNA]</scope>
    <source>
        <strain evidence="16">CCM 7941</strain>
    </source>
</reference>
<dbReference type="InterPro" id="IPR013762">
    <property type="entry name" value="Integrase-like_cat_sf"/>
</dbReference>
<evidence type="ECO:0000256" key="4">
    <source>
        <dbReference type="ARBA" id="ARBA00022490"/>
    </source>
</evidence>
<evidence type="ECO:0000256" key="7">
    <source>
        <dbReference type="ARBA" id="ARBA00022908"/>
    </source>
</evidence>
<dbReference type="InterPro" id="IPR010998">
    <property type="entry name" value="Integrase_recombinase_N"/>
</dbReference>
<comment type="function">
    <text evidence="11">Site-specific tyrosine recombinase, which acts by catalyzing the cutting and rejoining of the recombining DNA molecules. The XerC-XerD complex is essential to convert dimers of the bacterial chromosome into monomers to permit their segregation at cell division. It also contributes to the segregational stability of plasmids.</text>
</comment>
<dbReference type="InterPro" id="IPR044068">
    <property type="entry name" value="CB"/>
</dbReference>
<feature type="active site" evidence="11">
    <location>
        <position position="283"/>
    </location>
</feature>
<evidence type="ECO:0000313" key="15">
    <source>
        <dbReference type="EMBL" id="MFC3265038.1"/>
    </source>
</evidence>
<dbReference type="EMBL" id="JBHRUV010000008">
    <property type="protein sequence ID" value="MFC3265038.1"/>
    <property type="molecule type" value="Genomic_DNA"/>
</dbReference>
<evidence type="ECO:0000313" key="16">
    <source>
        <dbReference type="Proteomes" id="UP001595536"/>
    </source>
</evidence>
<dbReference type="Pfam" id="PF00589">
    <property type="entry name" value="Phage_integrase"/>
    <property type="match status" value="1"/>
</dbReference>
<dbReference type="InterPro" id="IPR002104">
    <property type="entry name" value="Integrase_catalytic"/>
</dbReference>
<dbReference type="InterPro" id="IPR011010">
    <property type="entry name" value="DNA_brk_join_enz"/>
</dbReference>
<feature type="active site" description="O-(3'-phospho-DNA)-tyrosine intermediate" evidence="11">
    <location>
        <position position="318"/>
    </location>
</feature>
<dbReference type="PANTHER" id="PTHR30349:SF90">
    <property type="entry name" value="TYROSINE RECOMBINASE XERD"/>
    <property type="match status" value="1"/>
</dbReference>
<evidence type="ECO:0000256" key="6">
    <source>
        <dbReference type="ARBA" id="ARBA00022829"/>
    </source>
</evidence>
<keyword evidence="16" id="KW-1185">Reference proteome</keyword>
<evidence type="ECO:0000256" key="9">
    <source>
        <dbReference type="ARBA" id="ARBA00023172"/>
    </source>
</evidence>
<name>A0ABV7LCW2_9HYPH</name>
<feature type="domain" description="Core-binding (CB)" evidence="14">
    <location>
        <begin position="1"/>
        <end position="86"/>
    </location>
</feature>
<feature type="region of interest" description="Disordered" evidence="12">
    <location>
        <begin position="209"/>
        <end position="250"/>
    </location>
</feature>
<feature type="compositionally biased region" description="Low complexity" evidence="12">
    <location>
        <begin position="209"/>
        <end position="224"/>
    </location>
</feature>
<dbReference type="Pfam" id="PF02899">
    <property type="entry name" value="Phage_int_SAM_1"/>
    <property type="match status" value="1"/>
</dbReference>
<protein>
    <recommendedName>
        <fullName evidence="3 11">Tyrosine recombinase XerD</fullName>
    </recommendedName>
</protein>
<dbReference type="Gene3D" id="1.10.150.130">
    <property type="match status" value="1"/>
</dbReference>
<keyword evidence="8 11" id="KW-0238">DNA-binding</keyword>
<dbReference type="Proteomes" id="UP001595536">
    <property type="component" value="Unassembled WGS sequence"/>
</dbReference>
<dbReference type="PROSITE" id="PS51900">
    <property type="entry name" value="CB"/>
    <property type="match status" value="1"/>
</dbReference>
<evidence type="ECO:0000256" key="11">
    <source>
        <dbReference type="HAMAP-Rule" id="MF_01807"/>
    </source>
</evidence>
<sequence length="343" mass="36953">MRADASTDLFLDMLASERGASPNTLDAYARDLADYAAFLAGEGLSPLGADAAAVRRWLAGLHERGLAPSSAARRLSAVRQLHKFLYAEGERDDDPTVAIEGPKLGRPLPKILTIAEVDRLLAAAREGLDDESRPRLARLRAARMSCLLELLYATGMRVSELVSLPASAARTKERFLVITGKGRKERLTPLTEAARAAMKRWLEALETLGAPEPGPRAAAPGGDAPPAPRRRARPKKAAPEPAASPWLFPSDSASGHLTRQAFARDLKEVAAAAGISPSRVSPHVLRHAFASHLLHNGADLRVVQELLGHADIATTQIYTHVLDERLKSVVRDLHPLARAPVDD</sequence>
<dbReference type="PROSITE" id="PS51898">
    <property type="entry name" value="TYR_RECOMBINASE"/>
    <property type="match status" value="1"/>
</dbReference>
<evidence type="ECO:0000256" key="8">
    <source>
        <dbReference type="ARBA" id="ARBA00023125"/>
    </source>
</evidence>
<keyword evidence="4 11" id="KW-0963">Cytoplasm</keyword>
<keyword evidence="9 11" id="KW-0233">DNA recombination</keyword>
<evidence type="ECO:0000256" key="2">
    <source>
        <dbReference type="ARBA" id="ARBA00010450"/>
    </source>
</evidence>
<dbReference type="NCBIfam" id="NF001399">
    <property type="entry name" value="PRK00283.1"/>
    <property type="match status" value="1"/>
</dbReference>
<dbReference type="InterPro" id="IPR050090">
    <property type="entry name" value="Tyrosine_recombinase_XerCD"/>
</dbReference>
<feature type="domain" description="Tyr recombinase" evidence="13">
    <location>
        <begin position="107"/>
        <end position="331"/>
    </location>
</feature>
<dbReference type="HAMAP" id="MF_01807">
    <property type="entry name" value="Recomb_XerD"/>
    <property type="match status" value="1"/>
</dbReference>